<evidence type="ECO:0000313" key="2">
    <source>
        <dbReference type="EMBL" id="NRF17900.1"/>
    </source>
</evidence>
<gene>
    <name evidence="2" type="ORF">FOB26_01865</name>
</gene>
<geneLocation type="plasmid" evidence="2">
    <name>unnamed2</name>
</geneLocation>
<organism evidence="2 3">
    <name type="scientific">Agrobacterium pusense</name>
    <dbReference type="NCBI Taxonomy" id="648995"/>
    <lineage>
        <taxon>Bacteria</taxon>
        <taxon>Pseudomonadati</taxon>
        <taxon>Pseudomonadota</taxon>
        <taxon>Alphaproteobacteria</taxon>
        <taxon>Hyphomicrobiales</taxon>
        <taxon>Rhizobiaceae</taxon>
        <taxon>Rhizobium/Agrobacterium group</taxon>
        <taxon>Agrobacterium</taxon>
    </lineage>
</organism>
<proteinExistence type="predicted"/>
<dbReference type="AlphaFoldDB" id="A0AA44EGP5"/>
<accession>A0AA44EGP5</accession>
<dbReference type="EMBL" id="JABRWM010000002">
    <property type="protein sequence ID" value="NRF17900.1"/>
    <property type="molecule type" value="Genomic_DNA"/>
</dbReference>
<sequence length="233" mass="25648">MADYHSPTVVTPNVPFHDVTPLEALLLPLVFDESAEEDGFYFHSWCGPSHVITVGIGELREALHASQSTESRITVYVTKLLEEHEATPEEDLPDDLDIDLTAGPGWDEILQDIARRSSILDEIVVTAAFTCTKMRADGFGGSVMRITKTAIQYSSTTDMLERMWNEHPTQPAPDTGSNETGGHDTRSRLEGIAAAAGWDSFTLSLQISRWLDQNRHTEALAGYLDGLASDETD</sequence>
<comment type="caution">
    <text evidence="2">The sequence shown here is derived from an EMBL/GenBank/DDBJ whole genome shotgun (WGS) entry which is preliminary data.</text>
</comment>
<name>A0AA44EGP5_9HYPH</name>
<feature type="region of interest" description="Disordered" evidence="1">
    <location>
        <begin position="166"/>
        <end position="185"/>
    </location>
</feature>
<evidence type="ECO:0000313" key="3">
    <source>
        <dbReference type="Proteomes" id="UP001155820"/>
    </source>
</evidence>
<dbReference type="Proteomes" id="UP001155820">
    <property type="component" value="Unassembled WGS sequence"/>
</dbReference>
<dbReference type="RefSeq" id="WP_011982942.1">
    <property type="nucleotide sequence ID" value="NZ_DAIQSG010000022.1"/>
</dbReference>
<keyword evidence="3" id="KW-1185">Reference proteome</keyword>
<reference evidence="2" key="1">
    <citation type="submission" date="2019-07" db="EMBL/GenBank/DDBJ databases">
        <title>FDA dAtabase for Regulatory Grade micrObial Sequences (FDA-ARGOS): Supporting development and validation of Infectious Disease Dx tests.</title>
        <authorList>
            <person name="Bachman M."/>
            <person name="Young C."/>
            <person name="Tallon L."/>
            <person name="Sadzewicz L."/>
            <person name="Vavikolanu K."/>
            <person name="Mehta A."/>
            <person name="Aluvathingal J."/>
            <person name="Nadendla S."/>
            <person name="Nandy P."/>
            <person name="Geyer C."/>
            <person name="Yan Y."/>
            <person name="Sichtig H."/>
        </authorList>
    </citation>
    <scope>NUCLEOTIDE SEQUENCE</scope>
    <source>
        <strain evidence="2">FDAARGOS_618</strain>
        <plasmid evidence="2">unnamed2</plasmid>
    </source>
</reference>
<protein>
    <submittedName>
        <fullName evidence="2">Uncharacterized protein</fullName>
    </submittedName>
</protein>
<keyword evidence="2" id="KW-0614">Plasmid</keyword>
<evidence type="ECO:0000256" key="1">
    <source>
        <dbReference type="SAM" id="MobiDB-lite"/>
    </source>
</evidence>